<dbReference type="EMBL" id="PVEP01000001">
    <property type="protein sequence ID" value="PQV58723.1"/>
    <property type="molecule type" value="Genomic_DNA"/>
</dbReference>
<dbReference type="Proteomes" id="UP000238338">
    <property type="component" value="Unassembled WGS sequence"/>
</dbReference>
<gene>
    <name evidence="1" type="ORF">LX70_00535</name>
</gene>
<evidence type="ECO:0000313" key="1">
    <source>
        <dbReference type="EMBL" id="PQV58723.1"/>
    </source>
</evidence>
<comment type="caution">
    <text evidence="1">The sequence shown here is derived from an EMBL/GenBank/DDBJ whole genome shotgun (WGS) entry which is preliminary data.</text>
</comment>
<evidence type="ECO:0000313" key="2">
    <source>
        <dbReference type="Proteomes" id="UP000238338"/>
    </source>
</evidence>
<organism evidence="1 2">
    <name type="scientific">Albidovulum denitrificans</name>
    <dbReference type="NCBI Taxonomy" id="404881"/>
    <lineage>
        <taxon>Bacteria</taxon>
        <taxon>Pseudomonadati</taxon>
        <taxon>Pseudomonadota</taxon>
        <taxon>Alphaproteobacteria</taxon>
        <taxon>Rhodobacterales</taxon>
        <taxon>Paracoccaceae</taxon>
        <taxon>Albidovulum</taxon>
    </lineage>
</organism>
<dbReference type="AlphaFoldDB" id="A0A2S8SD57"/>
<name>A0A2S8SD57_9RHOB</name>
<dbReference type="Pfam" id="PF07386">
    <property type="entry name" value="DUF1499"/>
    <property type="match status" value="1"/>
</dbReference>
<protein>
    <submittedName>
        <fullName evidence="1">Uncharacterized protein DUF1499</fullName>
    </submittedName>
</protein>
<dbReference type="RefSeq" id="WP_105512976.1">
    <property type="nucleotide sequence ID" value="NZ_PVEP01000001.1"/>
</dbReference>
<sequence>MKIALFLLALIVLGGLAWIRLAPSDPARWHVRPDGTPPPGASLVVLEGGAKAALRLPDETPEQVLTRLDAIAQATPRTKTLAGRAGEGMITWVTRSRLFGFPDYTTAAARPDGSATILTLHARLRFGRSDFGVNAARLRDWLAQLSP</sequence>
<dbReference type="InterPro" id="IPR010865">
    <property type="entry name" value="DUF1499"/>
</dbReference>
<reference evidence="1 2" key="1">
    <citation type="submission" date="2018-02" db="EMBL/GenBank/DDBJ databases">
        <title>Genomic Encyclopedia of Archaeal and Bacterial Type Strains, Phase II (KMG-II): from individual species to whole genera.</title>
        <authorList>
            <person name="Goeker M."/>
        </authorList>
    </citation>
    <scope>NUCLEOTIDE SEQUENCE [LARGE SCALE GENOMIC DNA]</scope>
    <source>
        <strain evidence="1 2">DSM 18921</strain>
    </source>
</reference>
<proteinExistence type="predicted"/>
<dbReference type="OrthoDB" id="8479024at2"/>
<accession>A0A2S8SD57</accession>
<keyword evidence="2" id="KW-1185">Reference proteome</keyword>